<proteinExistence type="predicted"/>
<evidence type="ECO:0000313" key="2">
    <source>
        <dbReference type="Proteomes" id="UP000337909"/>
    </source>
</evidence>
<organism evidence="1 2">
    <name type="scientific">Pseudomonas fluorescens</name>
    <dbReference type="NCBI Taxonomy" id="294"/>
    <lineage>
        <taxon>Bacteria</taxon>
        <taxon>Pseudomonadati</taxon>
        <taxon>Pseudomonadota</taxon>
        <taxon>Gammaproteobacteria</taxon>
        <taxon>Pseudomonadales</taxon>
        <taxon>Pseudomonadaceae</taxon>
        <taxon>Pseudomonas</taxon>
    </lineage>
</organism>
<gene>
    <name evidence="1" type="ORF">PS691_05261</name>
</gene>
<dbReference type="EMBL" id="CABVHQ010000085">
    <property type="protein sequence ID" value="VVO35170.1"/>
    <property type="molecule type" value="Genomic_DNA"/>
</dbReference>
<reference evidence="1 2" key="1">
    <citation type="submission" date="2019-09" db="EMBL/GenBank/DDBJ databases">
        <authorList>
            <person name="Chandra G."/>
            <person name="Truman W A."/>
        </authorList>
    </citation>
    <scope>NUCLEOTIDE SEQUENCE [LARGE SCALE GENOMIC DNA]</scope>
    <source>
        <strain evidence="1">PS691</strain>
    </source>
</reference>
<dbReference type="Proteomes" id="UP000337909">
    <property type="component" value="Unassembled WGS sequence"/>
</dbReference>
<name>A0A5E7F7E8_PSEFL</name>
<protein>
    <submittedName>
        <fullName evidence="1">Uncharacterized protein</fullName>
    </submittedName>
</protein>
<evidence type="ECO:0000313" key="1">
    <source>
        <dbReference type="EMBL" id="VVO35170.1"/>
    </source>
</evidence>
<sequence>MAAGNLHRVELGFWLGGSHLKISFGTWPANRPRFRFPLCLCGSEGASVALSVQSGLLGSGNFCFAAPLGFLFQPLLYRNPIQFGVGWGTRSLGLLRRLDQLEVAVA</sequence>
<dbReference type="AlphaFoldDB" id="A0A5E7F7E8"/>
<accession>A0A5E7F7E8</accession>